<evidence type="ECO:0000313" key="2">
    <source>
        <dbReference type="EMBL" id="KAH7305478.1"/>
    </source>
</evidence>
<name>A0A8K0WKH7_9HYPO</name>
<evidence type="ECO:0000313" key="3">
    <source>
        <dbReference type="Proteomes" id="UP000813444"/>
    </source>
</evidence>
<evidence type="ECO:0000256" key="1">
    <source>
        <dbReference type="SAM" id="SignalP"/>
    </source>
</evidence>
<reference evidence="2" key="1">
    <citation type="journal article" date="2021" name="Nat. Commun.">
        <title>Genetic determinants of endophytism in the Arabidopsis root mycobiome.</title>
        <authorList>
            <person name="Mesny F."/>
            <person name="Miyauchi S."/>
            <person name="Thiergart T."/>
            <person name="Pickel B."/>
            <person name="Atanasova L."/>
            <person name="Karlsson M."/>
            <person name="Huettel B."/>
            <person name="Barry K.W."/>
            <person name="Haridas S."/>
            <person name="Chen C."/>
            <person name="Bauer D."/>
            <person name="Andreopoulos W."/>
            <person name="Pangilinan J."/>
            <person name="LaButti K."/>
            <person name="Riley R."/>
            <person name="Lipzen A."/>
            <person name="Clum A."/>
            <person name="Drula E."/>
            <person name="Henrissat B."/>
            <person name="Kohler A."/>
            <person name="Grigoriev I.V."/>
            <person name="Martin F.M."/>
            <person name="Hacquard S."/>
        </authorList>
    </citation>
    <scope>NUCLEOTIDE SEQUENCE</scope>
    <source>
        <strain evidence="2">MPI-CAGE-CH-0235</strain>
    </source>
</reference>
<organism evidence="2 3">
    <name type="scientific">Stachybotrys elegans</name>
    <dbReference type="NCBI Taxonomy" id="80388"/>
    <lineage>
        <taxon>Eukaryota</taxon>
        <taxon>Fungi</taxon>
        <taxon>Dikarya</taxon>
        <taxon>Ascomycota</taxon>
        <taxon>Pezizomycotina</taxon>
        <taxon>Sordariomycetes</taxon>
        <taxon>Hypocreomycetidae</taxon>
        <taxon>Hypocreales</taxon>
        <taxon>Stachybotryaceae</taxon>
        <taxon>Stachybotrys</taxon>
    </lineage>
</organism>
<dbReference type="EMBL" id="JAGPNK010000018">
    <property type="protein sequence ID" value="KAH7305478.1"/>
    <property type="molecule type" value="Genomic_DNA"/>
</dbReference>
<keyword evidence="1" id="KW-0732">Signal</keyword>
<feature type="signal peptide" evidence="1">
    <location>
        <begin position="1"/>
        <end position="15"/>
    </location>
</feature>
<gene>
    <name evidence="2" type="ORF">B0I35DRAFT_516309</name>
</gene>
<proteinExistence type="predicted"/>
<protein>
    <submittedName>
        <fullName evidence="2">Uncharacterized protein</fullName>
    </submittedName>
</protein>
<dbReference type="OrthoDB" id="5151410at2759"/>
<sequence>MKLSHVLLFATAALGVPNVKRQSPTVVGTIVNAANGLASAVEDSAVAIEDAVEQILENGTEIVDEVLAAIISDNLAEIFDAVKNATATIVSVTTGAVGGVLAGATGLTQAQINQLTAAVQTLLDAISQIEATLEITSGLPPLVLELVKDEIDELVGILAPLVLPVARFIAAIRTTTIAGVTANITGLNAVASALGTVLQGLVASLGLDALIPIIAILLP</sequence>
<dbReference type="AlphaFoldDB" id="A0A8K0WKH7"/>
<dbReference type="Proteomes" id="UP000813444">
    <property type="component" value="Unassembled WGS sequence"/>
</dbReference>
<keyword evidence="3" id="KW-1185">Reference proteome</keyword>
<accession>A0A8K0WKH7</accession>
<comment type="caution">
    <text evidence="2">The sequence shown here is derived from an EMBL/GenBank/DDBJ whole genome shotgun (WGS) entry which is preliminary data.</text>
</comment>
<feature type="chain" id="PRO_5035480319" evidence="1">
    <location>
        <begin position="16"/>
        <end position="219"/>
    </location>
</feature>